<keyword evidence="6 8" id="KW-0342">GTP-binding</keyword>
<dbReference type="InterPro" id="IPR025877">
    <property type="entry name" value="MobA-like_NTP_Trfase"/>
</dbReference>
<organism evidence="11 12">
    <name type="scientific">Thermaerobacter composti</name>
    <dbReference type="NCBI Taxonomy" id="554949"/>
    <lineage>
        <taxon>Bacteria</taxon>
        <taxon>Bacillati</taxon>
        <taxon>Bacillota</taxon>
        <taxon>Clostridia</taxon>
        <taxon>Eubacteriales</taxon>
        <taxon>Clostridiales Family XVII. Incertae Sedis</taxon>
        <taxon>Thermaerobacter</taxon>
    </lineage>
</organism>
<proteinExistence type="inferred from homology"/>
<dbReference type="Proteomes" id="UP001304683">
    <property type="component" value="Chromosome"/>
</dbReference>
<dbReference type="GO" id="GO:0061603">
    <property type="term" value="F:molybdenum cofactor guanylyltransferase activity"/>
    <property type="evidence" value="ECO:0007669"/>
    <property type="project" value="UniProtKB-EC"/>
</dbReference>
<evidence type="ECO:0000256" key="4">
    <source>
        <dbReference type="ARBA" id="ARBA00022741"/>
    </source>
</evidence>
<comment type="cofactor">
    <cofactor evidence="8">
        <name>Mg(2+)</name>
        <dbReference type="ChEBI" id="CHEBI:18420"/>
    </cofactor>
</comment>
<dbReference type="InterPro" id="IPR013482">
    <property type="entry name" value="Molybde_CF_guanTrfase"/>
</dbReference>
<evidence type="ECO:0000256" key="7">
    <source>
        <dbReference type="ARBA" id="ARBA00023150"/>
    </source>
</evidence>
<comment type="domain">
    <text evidence="8">The N-terminal domain determines nucleotide recognition and specific binding, while the C-terminal domain determines the specific binding to the target protein.</text>
</comment>
<keyword evidence="4 8" id="KW-0547">Nucleotide-binding</keyword>
<evidence type="ECO:0000256" key="1">
    <source>
        <dbReference type="ARBA" id="ARBA00022490"/>
    </source>
</evidence>
<feature type="binding site" evidence="8">
    <location>
        <begin position="42"/>
        <end position="44"/>
    </location>
    <ligand>
        <name>GTP</name>
        <dbReference type="ChEBI" id="CHEBI:37565"/>
    </ligand>
</feature>
<comment type="function">
    <text evidence="8">Transfers a GMP moiety from GTP to Mo-molybdopterin (Mo-MPT) cofactor (Moco or molybdenum cofactor) to form Mo-molybdopterin guanine dinucleotide (Mo-MGD) cofactor.</text>
</comment>
<evidence type="ECO:0000256" key="6">
    <source>
        <dbReference type="ARBA" id="ARBA00023134"/>
    </source>
</evidence>
<feature type="binding site" evidence="8">
    <location>
        <position position="128"/>
    </location>
    <ligand>
        <name>Mg(2+)</name>
        <dbReference type="ChEBI" id="CHEBI:18420"/>
    </ligand>
</feature>
<accession>A0ABZ0QL58</accession>
<comment type="similarity">
    <text evidence="8">Belongs to the MobA family.</text>
</comment>
<evidence type="ECO:0000313" key="11">
    <source>
        <dbReference type="EMBL" id="WPD18226.1"/>
    </source>
</evidence>
<keyword evidence="3 8" id="KW-0479">Metal-binding</keyword>
<name>A0ABZ0QL58_9FIRM</name>
<dbReference type="PANTHER" id="PTHR19136">
    <property type="entry name" value="MOLYBDENUM COFACTOR GUANYLYLTRANSFERASE"/>
    <property type="match status" value="1"/>
</dbReference>
<feature type="region of interest" description="Disordered" evidence="9">
    <location>
        <begin position="1"/>
        <end position="34"/>
    </location>
</feature>
<comment type="catalytic activity">
    <reaction evidence="8">
        <text>Mo-molybdopterin + GTP + H(+) = Mo-molybdopterin guanine dinucleotide + diphosphate</text>
        <dbReference type="Rhea" id="RHEA:34243"/>
        <dbReference type="ChEBI" id="CHEBI:15378"/>
        <dbReference type="ChEBI" id="CHEBI:33019"/>
        <dbReference type="ChEBI" id="CHEBI:37565"/>
        <dbReference type="ChEBI" id="CHEBI:71302"/>
        <dbReference type="ChEBI" id="CHEBI:71310"/>
        <dbReference type="EC" id="2.7.7.77"/>
    </reaction>
</comment>
<evidence type="ECO:0000256" key="9">
    <source>
        <dbReference type="SAM" id="MobiDB-lite"/>
    </source>
</evidence>
<keyword evidence="1 8" id="KW-0963">Cytoplasm</keyword>
<dbReference type="Gene3D" id="3.90.550.10">
    <property type="entry name" value="Spore Coat Polysaccharide Biosynthesis Protein SpsA, Chain A"/>
    <property type="match status" value="1"/>
</dbReference>
<feature type="binding site" evidence="8">
    <location>
        <position position="99"/>
    </location>
    <ligand>
        <name>GTP</name>
        <dbReference type="ChEBI" id="CHEBI:37565"/>
    </ligand>
</feature>
<evidence type="ECO:0000313" key="12">
    <source>
        <dbReference type="Proteomes" id="UP001304683"/>
    </source>
</evidence>
<keyword evidence="12" id="KW-1185">Reference proteome</keyword>
<dbReference type="Pfam" id="PF12804">
    <property type="entry name" value="NTP_transf_3"/>
    <property type="match status" value="1"/>
</dbReference>
<dbReference type="EMBL" id="CP132508">
    <property type="protein sequence ID" value="WPD18226.1"/>
    <property type="molecule type" value="Genomic_DNA"/>
</dbReference>
<evidence type="ECO:0000256" key="8">
    <source>
        <dbReference type="HAMAP-Rule" id="MF_00316"/>
    </source>
</evidence>
<gene>
    <name evidence="8" type="primary">mobA</name>
    <name evidence="11" type="ORF">Q5761_07485</name>
</gene>
<evidence type="ECO:0000256" key="3">
    <source>
        <dbReference type="ARBA" id="ARBA00022723"/>
    </source>
</evidence>
<evidence type="ECO:0000259" key="10">
    <source>
        <dbReference type="Pfam" id="PF12804"/>
    </source>
</evidence>
<evidence type="ECO:0000256" key="5">
    <source>
        <dbReference type="ARBA" id="ARBA00022842"/>
    </source>
</evidence>
<protein>
    <recommendedName>
        <fullName evidence="8">Probable molybdenum cofactor guanylyltransferase</fullName>
        <shortName evidence="8">MoCo guanylyltransferase</shortName>
        <ecNumber evidence="8">2.7.7.77</ecNumber>
    </recommendedName>
    <alternativeName>
        <fullName evidence="8">GTP:molybdopterin guanylyltransferase</fullName>
    </alternativeName>
    <alternativeName>
        <fullName evidence="8">Mo-MPT guanylyltransferase</fullName>
    </alternativeName>
    <alternativeName>
        <fullName evidence="8">Molybdopterin guanylyltransferase</fullName>
    </alternativeName>
    <alternativeName>
        <fullName evidence="8">Molybdopterin-guanine dinucleotide synthase</fullName>
        <shortName evidence="8">MGD synthase</shortName>
    </alternativeName>
</protein>
<keyword evidence="5 8" id="KW-0460">Magnesium</keyword>
<comment type="subcellular location">
    <subcellularLocation>
        <location evidence="8">Cytoplasm</location>
    </subcellularLocation>
</comment>
<dbReference type="CDD" id="cd02503">
    <property type="entry name" value="MobA"/>
    <property type="match status" value="1"/>
</dbReference>
<comment type="caution">
    <text evidence="8">Lacks conserved residue(s) required for the propagation of feature annotation.</text>
</comment>
<dbReference type="PANTHER" id="PTHR19136:SF81">
    <property type="entry name" value="MOLYBDENUM COFACTOR GUANYLYLTRANSFERASE"/>
    <property type="match status" value="1"/>
</dbReference>
<dbReference type="EC" id="2.7.7.77" evidence="8"/>
<reference evidence="11 12" key="1">
    <citation type="submission" date="2023-08" db="EMBL/GenBank/DDBJ databases">
        <title>Genome sequence of Thermaerobacter compostii strain Ins1, a spore-forming filamentous bacterium isolated from a deep geothermal reservoir.</title>
        <authorList>
            <person name="Bregnard D."/>
            <person name="Gonzalez D."/>
            <person name="Junier P."/>
        </authorList>
    </citation>
    <scope>NUCLEOTIDE SEQUENCE [LARGE SCALE GENOMIC DNA]</scope>
    <source>
        <strain evidence="11 12">Ins1</strain>
    </source>
</reference>
<evidence type="ECO:0000256" key="2">
    <source>
        <dbReference type="ARBA" id="ARBA00022679"/>
    </source>
</evidence>
<dbReference type="SUPFAM" id="SSF53448">
    <property type="entry name" value="Nucleotide-diphospho-sugar transferases"/>
    <property type="match status" value="1"/>
</dbReference>
<dbReference type="RefSeq" id="WP_318750079.1">
    <property type="nucleotide sequence ID" value="NZ_CP132508.1"/>
</dbReference>
<feature type="binding site" evidence="8">
    <location>
        <position position="54"/>
    </location>
    <ligand>
        <name>GTP</name>
        <dbReference type="ChEBI" id="CHEBI:37565"/>
    </ligand>
</feature>
<keyword evidence="2 8" id="KW-0808">Transferase</keyword>
<feature type="binding site" evidence="8">
    <location>
        <position position="128"/>
    </location>
    <ligand>
        <name>GTP</name>
        <dbReference type="ChEBI" id="CHEBI:37565"/>
    </ligand>
</feature>
<dbReference type="HAMAP" id="MF_00316">
    <property type="entry name" value="MobA"/>
    <property type="match status" value="1"/>
</dbReference>
<feature type="domain" description="MobA-like NTP transferase" evidence="10">
    <location>
        <begin position="39"/>
        <end position="196"/>
    </location>
</feature>
<keyword evidence="7 8" id="KW-0501">Molybdenum cofactor biosynthesis</keyword>
<sequence>MGGAAVPASRAKPPATRPEPQPDAEGDAPQPARALPVTGLVLAGGESRRMGRDKALLPTARGPLLLHVTRTLATTCAEVLVVDRPPGRYRHLGLPVVLDRLPGRGPLAGLHAGLEAMRHAYGLVVACDMPGLTPAVARFLVQRALEAERRGTPVDAVVPLRRGRPEPLLAVYARRLAPVAEALLEQGRPPLRALLAAPGVRVAWVDEAELRTIDPDLRCLVNLNTPADWAAWRRGQLPPDSPGPAGSPGG</sequence>
<dbReference type="InterPro" id="IPR029044">
    <property type="entry name" value="Nucleotide-diphossugar_trans"/>
</dbReference>
<keyword evidence="11" id="KW-0548">Nucleotidyltransferase</keyword>